<keyword evidence="2" id="KW-1185">Reference proteome</keyword>
<sequence>MGQLFLAASFTGFLLVYVCYRRYSRVSLEKVPGPKPASFFLGNLCELYQGQAGEADFKWQDLYGNVVRYKGALGQDALMVSDPKALQYIYQTSGYHFPKLPDRRVLSRMLNGRGILWAEGDDHKRQRKVMLPGFGVPESKAFLMLFKRCAESMSAKWMEIIGNSEDQSTVLNIPSWMSRATLDAIGEAAFDYRFGSVNDQNNPLAHTYTNMMTDIFGSPSPAQIFLQSIGKFLPMSLLDYMTDHGKNRRLMRMRETSSIAKNIARDMVKEKAESLLQGKGSRDVFSLLVKANMAEDAKAKLTEEELLSQMSTILFAGHETTSNTVSWALLELAKHPEIQTKLRSEIRNTEAAIHARGESEFTIGDFDAMPYTTAVIKEVLRFHCVAYHSHRYAGRDDVLPLSKPIVAANGELIHEVPIPKGTPIVASIAAYNRNKDLWGEDAHTFNPDRWLTDAKGRKGSSIGVYGNLMTFLGGVRSCIGWRFAVIEIQAFLVELVGNFKFSVTEKTDRVRREACLVMAPTVEGELEKGVQLPLMVSVAERDE</sequence>
<dbReference type="Proteomes" id="UP000790377">
    <property type="component" value="Unassembled WGS sequence"/>
</dbReference>
<dbReference type="EMBL" id="MU267645">
    <property type="protein sequence ID" value="KAH7912735.1"/>
    <property type="molecule type" value="Genomic_DNA"/>
</dbReference>
<protein>
    <submittedName>
        <fullName evidence="1">Cytochrome P450</fullName>
    </submittedName>
</protein>
<proteinExistence type="predicted"/>
<comment type="caution">
    <text evidence="1">The sequence shown here is derived from an EMBL/GenBank/DDBJ whole genome shotgun (WGS) entry which is preliminary data.</text>
</comment>
<accession>A0ACB8AGZ9</accession>
<reference evidence="1" key="1">
    <citation type="journal article" date="2021" name="New Phytol.">
        <title>Evolutionary innovations through gain and loss of genes in the ectomycorrhizal Boletales.</title>
        <authorList>
            <person name="Wu G."/>
            <person name="Miyauchi S."/>
            <person name="Morin E."/>
            <person name="Kuo A."/>
            <person name="Drula E."/>
            <person name="Varga T."/>
            <person name="Kohler A."/>
            <person name="Feng B."/>
            <person name="Cao Y."/>
            <person name="Lipzen A."/>
            <person name="Daum C."/>
            <person name="Hundley H."/>
            <person name="Pangilinan J."/>
            <person name="Johnson J."/>
            <person name="Barry K."/>
            <person name="LaButti K."/>
            <person name="Ng V."/>
            <person name="Ahrendt S."/>
            <person name="Min B."/>
            <person name="Choi I.G."/>
            <person name="Park H."/>
            <person name="Plett J.M."/>
            <person name="Magnuson J."/>
            <person name="Spatafora J.W."/>
            <person name="Nagy L.G."/>
            <person name="Henrissat B."/>
            <person name="Grigoriev I.V."/>
            <person name="Yang Z.L."/>
            <person name="Xu J."/>
            <person name="Martin F.M."/>
        </authorList>
    </citation>
    <scope>NUCLEOTIDE SEQUENCE</scope>
    <source>
        <strain evidence="1">ATCC 28755</strain>
    </source>
</reference>
<evidence type="ECO:0000313" key="2">
    <source>
        <dbReference type="Proteomes" id="UP000790377"/>
    </source>
</evidence>
<evidence type="ECO:0000313" key="1">
    <source>
        <dbReference type="EMBL" id="KAH7912735.1"/>
    </source>
</evidence>
<gene>
    <name evidence="1" type="ORF">BJ138DRAFT_745882</name>
</gene>
<organism evidence="1 2">
    <name type="scientific">Hygrophoropsis aurantiaca</name>
    <dbReference type="NCBI Taxonomy" id="72124"/>
    <lineage>
        <taxon>Eukaryota</taxon>
        <taxon>Fungi</taxon>
        <taxon>Dikarya</taxon>
        <taxon>Basidiomycota</taxon>
        <taxon>Agaricomycotina</taxon>
        <taxon>Agaricomycetes</taxon>
        <taxon>Agaricomycetidae</taxon>
        <taxon>Boletales</taxon>
        <taxon>Coniophorineae</taxon>
        <taxon>Hygrophoropsidaceae</taxon>
        <taxon>Hygrophoropsis</taxon>
    </lineage>
</organism>
<name>A0ACB8AGZ9_9AGAM</name>